<protein>
    <submittedName>
        <fullName evidence="2">Uncharacterized protein</fullName>
    </submittedName>
</protein>
<dbReference type="AlphaFoldDB" id="A0AAD6CXX3"/>
<feature type="compositionally biased region" description="Basic residues" evidence="1">
    <location>
        <begin position="65"/>
        <end position="78"/>
    </location>
</feature>
<dbReference type="EMBL" id="JAQIZZ010000004">
    <property type="protein sequence ID" value="KAJ5544013.1"/>
    <property type="molecule type" value="Genomic_DNA"/>
</dbReference>
<evidence type="ECO:0000313" key="3">
    <source>
        <dbReference type="Proteomes" id="UP001220324"/>
    </source>
</evidence>
<keyword evidence="3" id="KW-1185">Reference proteome</keyword>
<comment type="caution">
    <text evidence="2">The sequence shown here is derived from an EMBL/GenBank/DDBJ whole genome shotgun (WGS) entry which is preliminary data.</text>
</comment>
<feature type="region of interest" description="Disordered" evidence="1">
    <location>
        <begin position="1"/>
        <end position="24"/>
    </location>
</feature>
<organism evidence="2 3">
    <name type="scientific">Penicillium frequentans</name>
    <dbReference type="NCBI Taxonomy" id="3151616"/>
    <lineage>
        <taxon>Eukaryota</taxon>
        <taxon>Fungi</taxon>
        <taxon>Dikarya</taxon>
        <taxon>Ascomycota</taxon>
        <taxon>Pezizomycotina</taxon>
        <taxon>Eurotiomycetes</taxon>
        <taxon>Eurotiomycetidae</taxon>
        <taxon>Eurotiales</taxon>
        <taxon>Aspergillaceae</taxon>
        <taxon>Penicillium</taxon>
    </lineage>
</organism>
<proteinExistence type="predicted"/>
<gene>
    <name evidence="2" type="ORF">N7494_005292</name>
</gene>
<accession>A0AAD6CXX3</accession>
<sequence>MVQLQCDSKPPLTKMTTRHGTYAGRDVCTDSPSLTSSRAKAMRTNVHCGYHVPPVSLLPRSSGRFPRKGSHKNTRKTRAISEQEATRLDWMRRLRPKPHRRY</sequence>
<feature type="region of interest" description="Disordered" evidence="1">
    <location>
        <begin position="58"/>
        <end position="83"/>
    </location>
</feature>
<evidence type="ECO:0000256" key="1">
    <source>
        <dbReference type="SAM" id="MobiDB-lite"/>
    </source>
</evidence>
<evidence type="ECO:0000313" key="2">
    <source>
        <dbReference type="EMBL" id="KAJ5544013.1"/>
    </source>
</evidence>
<dbReference type="Proteomes" id="UP001220324">
    <property type="component" value="Unassembled WGS sequence"/>
</dbReference>
<reference evidence="2 3" key="1">
    <citation type="journal article" date="2023" name="IMA Fungus">
        <title>Comparative genomic study of the Penicillium genus elucidates a diverse pangenome and 15 lateral gene transfer events.</title>
        <authorList>
            <person name="Petersen C."/>
            <person name="Sorensen T."/>
            <person name="Nielsen M.R."/>
            <person name="Sondergaard T.E."/>
            <person name="Sorensen J.L."/>
            <person name="Fitzpatrick D.A."/>
            <person name="Frisvad J.C."/>
            <person name="Nielsen K.L."/>
        </authorList>
    </citation>
    <scope>NUCLEOTIDE SEQUENCE [LARGE SCALE GENOMIC DNA]</scope>
    <source>
        <strain evidence="2 3">IBT 35679</strain>
    </source>
</reference>
<name>A0AAD6CXX3_9EURO</name>